<proteinExistence type="inferred from homology"/>
<protein>
    <submittedName>
        <fullName evidence="10">Prepilin peptidase</fullName>
    </submittedName>
</protein>
<evidence type="ECO:0000256" key="7">
    <source>
        <dbReference type="SAM" id="Phobius"/>
    </source>
</evidence>
<evidence type="ECO:0000259" key="8">
    <source>
        <dbReference type="Pfam" id="PF01478"/>
    </source>
</evidence>
<gene>
    <name evidence="10" type="ORF">COY66_01680</name>
</gene>
<evidence type="ECO:0000313" key="10">
    <source>
        <dbReference type="EMBL" id="PIY97027.1"/>
    </source>
</evidence>
<comment type="caution">
    <text evidence="10">The sequence shown here is derived from an EMBL/GenBank/DDBJ whole genome shotgun (WGS) entry which is preliminary data.</text>
</comment>
<dbReference type="InterPro" id="IPR000045">
    <property type="entry name" value="Prepilin_IV_endopep_pep"/>
</dbReference>
<feature type="transmembrane region" description="Helical" evidence="7">
    <location>
        <begin position="221"/>
        <end position="243"/>
    </location>
</feature>
<evidence type="ECO:0000256" key="3">
    <source>
        <dbReference type="ARBA" id="ARBA00022475"/>
    </source>
</evidence>
<evidence type="ECO:0000256" key="5">
    <source>
        <dbReference type="ARBA" id="ARBA00022989"/>
    </source>
</evidence>
<dbReference type="InterPro" id="IPR010627">
    <property type="entry name" value="Prepilin_pept_A24_N"/>
</dbReference>
<name>A0A2M7RKG7_9BACT</name>
<dbReference type="AlphaFoldDB" id="A0A2M7RKG7"/>
<dbReference type="PANTHER" id="PTHR30487">
    <property type="entry name" value="TYPE 4 PREPILIN-LIKE PROTEINS LEADER PEPTIDE-PROCESSING ENZYME"/>
    <property type="match status" value="1"/>
</dbReference>
<reference evidence="10 11" key="1">
    <citation type="submission" date="2017-09" db="EMBL/GenBank/DDBJ databases">
        <title>Depth-based differentiation of microbial function through sediment-hosted aquifers and enrichment of novel symbionts in the deep terrestrial subsurface.</title>
        <authorList>
            <person name="Probst A.J."/>
            <person name="Ladd B."/>
            <person name="Jarett J.K."/>
            <person name="Geller-Mcgrath D.E."/>
            <person name="Sieber C.M."/>
            <person name="Emerson J.B."/>
            <person name="Anantharaman K."/>
            <person name="Thomas B.C."/>
            <person name="Malmstrom R."/>
            <person name="Stieglmeier M."/>
            <person name="Klingl A."/>
            <person name="Woyke T."/>
            <person name="Ryan C.M."/>
            <person name="Banfield J.F."/>
        </authorList>
    </citation>
    <scope>NUCLEOTIDE SEQUENCE [LARGE SCALE GENOMIC DNA]</scope>
    <source>
        <strain evidence="10">CG_4_10_14_0_8_um_filter_42_10</strain>
    </source>
</reference>
<evidence type="ECO:0000256" key="4">
    <source>
        <dbReference type="ARBA" id="ARBA00022692"/>
    </source>
</evidence>
<dbReference type="GO" id="GO:0006465">
    <property type="term" value="P:signal peptide processing"/>
    <property type="evidence" value="ECO:0007669"/>
    <property type="project" value="TreeGrafter"/>
</dbReference>
<feature type="domain" description="Prepilin type IV endopeptidase peptidase" evidence="8">
    <location>
        <begin position="101"/>
        <end position="204"/>
    </location>
</feature>
<sequence length="244" mass="27628">MFVIITIVGLIIGSFLNAIIYRLHKGISFLKGRSFCPHCRHTLSAQDLIPLFSFIIQKGRCRYCRKKISWQYPLVELAAALVLIVLYFNFGLSLEFFIYSLYSLFLIVIFVYDLKYYLVLDQVAIPAILLGFTGSLILEMSLTKLLIGGIIGLGFFLIQFIISRGKWIGGGDLRLGLMCGFMVGWPKIVPLVFITYISGAVVAIGLMIIKKKKWQDMVPLGIFLSFATLIVLLFGEEIIRFYLL</sequence>
<evidence type="ECO:0000256" key="2">
    <source>
        <dbReference type="ARBA" id="ARBA00005801"/>
    </source>
</evidence>
<dbReference type="PANTHER" id="PTHR30487:SF0">
    <property type="entry name" value="PREPILIN LEADER PEPTIDASE_N-METHYLTRANSFERASE-RELATED"/>
    <property type="match status" value="1"/>
</dbReference>
<keyword evidence="4 7" id="KW-0812">Transmembrane</keyword>
<comment type="subcellular location">
    <subcellularLocation>
        <location evidence="1">Cell membrane</location>
        <topology evidence="1">Multi-pass membrane protein</topology>
    </subcellularLocation>
</comment>
<dbReference type="Pfam" id="PF06750">
    <property type="entry name" value="A24_N_bact"/>
    <property type="match status" value="1"/>
</dbReference>
<dbReference type="EMBL" id="PFMD01000021">
    <property type="protein sequence ID" value="PIY97027.1"/>
    <property type="molecule type" value="Genomic_DNA"/>
</dbReference>
<feature type="domain" description="Prepilin peptidase A24 N-terminal" evidence="9">
    <location>
        <begin position="7"/>
        <end position="90"/>
    </location>
</feature>
<evidence type="ECO:0000256" key="1">
    <source>
        <dbReference type="ARBA" id="ARBA00004651"/>
    </source>
</evidence>
<dbReference type="InterPro" id="IPR050882">
    <property type="entry name" value="Prepilin_peptidase/N-MTase"/>
</dbReference>
<comment type="similarity">
    <text evidence="2">Belongs to the peptidase A24 family.</text>
</comment>
<feature type="transmembrane region" description="Helical" evidence="7">
    <location>
        <begin position="191"/>
        <end position="209"/>
    </location>
</feature>
<feature type="transmembrane region" description="Helical" evidence="7">
    <location>
        <begin position="144"/>
        <end position="162"/>
    </location>
</feature>
<dbReference type="GO" id="GO:0005886">
    <property type="term" value="C:plasma membrane"/>
    <property type="evidence" value="ECO:0007669"/>
    <property type="project" value="UniProtKB-SubCell"/>
</dbReference>
<dbReference type="GO" id="GO:0004190">
    <property type="term" value="F:aspartic-type endopeptidase activity"/>
    <property type="evidence" value="ECO:0007669"/>
    <property type="project" value="InterPro"/>
</dbReference>
<keyword evidence="3" id="KW-1003">Cell membrane</keyword>
<keyword evidence="5 7" id="KW-1133">Transmembrane helix</keyword>
<dbReference type="Pfam" id="PF01478">
    <property type="entry name" value="Peptidase_A24"/>
    <property type="match status" value="1"/>
</dbReference>
<evidence type="ECO:0000256" key="6">
    <source>
        <dbReference type="ARBA" id="ARBA00023136"/>
    </source>
</evidence>
<evidence type="ECO:0000259" key="9">
    <source>
        <dbReference type="Pfam" id="PF06750"/>
    </source>
</evidence>
<organism evidence="10 11">
    <name type="scientific">Candidatus Kerfeldbacteria bacterium CG_4_10_14_0_8_um_filter_42_10</name>
    <dbReference type="NCBI Taxonomy" id="2014248"/>
    <lineage>
        <taxon>Bacteria</taxon>
        <taxon>Candidatus Kerfeldiibacteriota</taxon>
    </lineage>
</organism>
<keyword evidence="6 7" id="KW-0472">Membrane</keyword>
<feature type="transmembrane region" description="Helical" evidence="7">
    <location>
        <begin position="96"/>
        <end position="112"/>
    </location>
</feature>
<accession>A0A2M7RKG7</accession>
<evidence type="ECO:0000313" key="11">
    <source>
        <dbReference type="Proteomes" id="UP000230779"/>
    </source>
</evidence>
<feature type="transmembrane region" description="Helical" evidence="7">
    <location>
        <begin position="70"/>
        <end position="90"/>
    </location>
</feature>
<dbReference type="Proteomes" id="UP000230779">
    <property type="component" value="Unassembled WGS sequence"/>
</dbReference>
<dbReference type="Gene3D" id="1.20.120.1220">
    <property type="match status" value="1"/>
</dbReference>
<feature type="transmembrane region" description="Helical" evidence="7">
    <location>
        <begin position="6"/>
        <end position="23"/>
    </location>
</feature>